<feature type="binding site" evidence="6 7">
    <location>
        <position position="131"/>
    </location>
    <ligand>
        <name>S-adenosyl-L-methionine</name>
        <dbReference type="ChEBI" id="CHEBI:59789"/>
    </ligand>
</feature>
<comment type="catalytic activity">
    <reaction evidence="6">
        <text>cytidine(34) in tRNA + S-adenosyl-L-methionine = 2'-O-methylcytidine(34) in tRNA + S-adenosyl-L-homocysteine + H(+)</text>
        <dbReference type="Rhea" id="RHEA:43084"/>
        <dbReference type="Rhea" id="RHEA-COMP:10331"/>
        <dbReference type="Rhea" id="RHEA-COMP:10332"/>
        <dbReference type="ChEBI" id="CHEBI:15378"/>
        <dbReference type="ChEBI" id="CHEBI:57856"/>
        <dbReference type="ChEBI" id="CHEBI:59789"/>
        <dbReference type="ChEBI" id="CHEBI:74495"/>
        <dbReference type="ChEBI" id="CHEBI:82748"/>
        <dbReference type="EC" id="2.1.1.207"/>
    </reaction>
</comment>
<feature type="binding site" evidence="6 7">
    <location>
        <position position="123"/>
    </location>
    <ligand>
        <name>S-adenosyl-L-methionine</name>
        <dbReference type="ChEBI" id="CHEBI:59789"/>
    </ligand>
</feature>
<dbReference type="Proteomes" id="UP001302429">
    <property type="component" value="Chromosome"/>
</dbReference>
<dbReference type="PANTHER" id="PTHR42971">
    <property type="entry name" value="TRNA (CYTIDINE(34)-2'-O)-METHYLTRANSFERASE"/>
    <property type="match status" value="1"/>
</dbReference>
<evidence type="ECO:0000313" key="9">
    <source>
        <dbReference type="EMBL" id="WOE76690.1"/>
    </source>
</evidence>
<evidence type="ECO:0000313" key="10">
    <source>
        <dbReference type="Proteomes" id="UP001302429"/>
    </source>
</evidence>
<dbReference type="AlphaFoldDB" id="A0AA97FCS7"/>
<dbReference type="PIRSF" id="PIRSF029256">
    <property type="entry name" value="SpoU_TrmH_prd"/>
    <property type="match status" value="1"/>
</dbReference>
<dbReference type="EMBL" id="CP136594">
    <property type="protein sequence ID" value="WOE76690.1"/>
    <property type="molecule type" value="Genomic_DNA"/>
</dbReference>
<dbReference type="EC" id="2.1.1.207" evidence="6"/>
<comment type="similarity">
    <text evidence="6">Belongs to the class IV-like SAM-binding methyltransferase superfamily. RNA methyltransferase TrmH family. TrmL subfamily.</text>
</comment>
<dbReference type="KEGG" id="acoa:RB602_15050"/>
<evidence type="ECO:0000256" key="5">
    <source>
        <dbReference type="ARBA" id="ARBA00022694"/>
    </source>
</evidence>
<evidence type="ECO:0000256" key="4">
    <source>
        <dbReference type="ARBA" id="ARBA00022691"/>
    </source>
</evidence>
<dbReference type="InterPro" id="IPR029026">
    <property type="entry name" value="tRNA_m1G_MTases_N"/>
</dbReference>
<dbReference type="InterPro" id="IPR016914">
    <property type="entry name" value="TrmL"/>
</dbReference>
<evidence type="ECO:0000256" key="6">
    <source>
        <dbReference type="HAMAP-Rule" id="MF_01885"/>
    </source>
</evidence>
<dbReference type="GO" id="GO:0005737">
    <property type="term" value="C:cytoplasm"/>
    <property type="evidence" value="ECO:0007669"/>
    <property type="project" value="UniProtKB-SubCell"/>
</dbReference>
<dbReference type="RefSeq" id="WP_317084588.1">
    <property type="nucleotide sequence ID" value="NZ_CP136594.1"/>
</dbReference>
<dbReference type="Pfam" id="PF00588">
    <property type="entry name" value="SpoU_methylase"/>
    <property type="match status" value="1"/>
</dbReference>
<feature type="binding site" evidence="6 7">
    <location>
        <position position="103"/>
    </location>
    <ligand>
        <name>S-adenosyl-L-methionine</name>
        <dbReference type="ChEBI" id="CHEBI:59789"/>
    </ligand>
</feature>
<evidence type="ECO:0000256" key="3">
    <source>
        <dbReference type="ARBA" id="ARBA00022679"/>
    </source>
</evidence>
<keyword evidence="4 6" id="KW-0949">S-adenosyl-L-methionine</keyword>
<name>A0AA97FCS7_9SPHN</name>
<dbReference type="GO" id="GO:0003723">
    <property type="term" value="F:RNA binding"/>
    <property type="evidence" value="ECO:0007669"/>
    <property type="project" value="InterPro"/>
</dbReference>
<accession>A0AA97FCS7</accession>
<feature type="domain" description="tRNA/rRNA methyltransferase SpoU type" evidence="8">
    <location>
        <begin position="2"/>
        <end position="142"/>
    </location>
</feature>
<dbReference type="SUPFAM" id="SSF75217">
    <property type="entry name" value="alpha/beta knot"/>
    <property type="match status" value="1"/>
</dbReference>
<evidence type="ECO:0000256" key="7">
    <source>
        <dbReference type="PIRSR" id="PIRSR029256-1"/>
    </source>
</evidence>
<dbReference type="GO" id="GO:0008175">
    <property type="term" value="F:tRNA methyltransferase activity"/>
    <property type="evidence" value="ECO:0007669"/>
    <property type="project" value="UniProtKB-UniRule"/>
</dbReference>
<keyword evidence="1 6" id="KW-0963">Cytoplasm</keyword>
<gene>
    <name evidence="6" type="primary">trmL</name>
    <name evidence="9" type="ORF">RB602_15050</name>
</gene>
<keyword evidence="10" id="KW-1185">Reference proteome</keyword>
<dbReference type="InterPro" id="IPR029028">
    <property type="entry name" value="Alpha/beta_knot_MTases"/>
</dbReference>
<dbReference type="PANTHER" id="PTHR42971:SF1">
    <property type="entry name" value="TRNA (CYTIDINE(34)-2'-O)-METHYLTRANSFERASE"/>
    <property type="match status" value="1"/>
</dbReference>
<dbReference type="Gene3D" id="3.40.1280.10">
    <property type="match status" value="1"/>
</dbReference>
<protein>
    <recommendedName>
        <fullName evidence="6">tRNA (cytidine(34)-2'-O)-methyltransferase</fullName>
        <ecNumber evidence="6">2.1.1.207</ecNumber>
    </recommendedName>
    <alternativeName>
        <fullName evidence="6">tRNA (cytidine/uridine-2'-O-)-methyltransferase TrmL</fullName>
    </alternativeName>
</protein>
<comment type="subunit">
    <text evidence="6">Homodimer.</text>
</comment>
<keyword evidence="2 6" id="KW-0489">Methyltransferase</keyword>
<proteinExistence type="inferred from homology"/>
<dbReference type="CDD" id="cd18094">
    <property type="entry name" value="SpoU-like_TrmL"/>
    <property type="match status" value="1"/>
</dbReference>
<comment type="function">
    <text evidence="6">Methylates the ribose at the nucleotide 34 wobble position in the two leucyl isoacceptors tRNA(Leu)(CmAA) and tRNA(Leu)(cmnm5UmAA). Catalyzes the methyl transfer from S-adenosyl-L-methionine to the 2'-OH of the wobble nucleotide.</text>
</comment>
<dbReference type="HAMAP" id="MF_01885">
    <property type="entry name" value="tRNA_methyltr_TrmL"/>
    <property type="match status" value="1"/>
</dbReference>
<sequence>MALALFQPDIAGNVGTMMRLAACMAVPLHIIEPCGFPLGDRQLKRAAMDYGGQAETVRHADWDCFTKAMRSGETARRIIAFDNPAETNLYDFRFRPGDVLLAGSESAGLPDMVRQACDNAVAIPMAPGARSLNVATASAMALGEALRQTRFSTVA</sequence>
<dbReference type="GO" id="GO:0008757">
    <property type="term" value="F:S-adenosylmethionine-dependent methyltransferase activity"/>
    <property type="evidence" value="ECO:0007669"/>
    <property type="project" value="UniProtKB-UniRule"/>
</dbReference>
<dbReference type="InterPro" id="IPR001537">
    <property type="entry name" value="SpoU_MeTrfase"/>
</dbReference>
<keyword evidence="5 6" id="KW-0819">tRNA processing</keyword>
<organism evidence="9 10">
    <name type="scientific">Alterisphingorhabdus coralli</name>
    <dbReference type="NCBI Taxonomy" id="3071408"/>
    <lineage>
        <taxon>Bacteria</taxon>
        <taxon>Pseudomonadati</taxon>
        <taxon>Pseudomonadota</taxon>
        <taxon>Alphaproteobacteria</taxon>
        <taxon>Sphingomonadales</taxon>
        <taxon>Sphingomonadaceae</taxon>
        <taxon>Alterisphingorhabdus (ex Yan et al. 2024)</taxon>
    </lineage>
</organism>
<comment type="subcellular location">
    <subcellularLocation>
        <location evidence="6">Cytoplasm</location>
    </subcellularLocation>
</comment>
<evidence type="ECO:0000259" key="8">
    <source>
        <dbReference type="Pfam" id="PF00588"/>
    </source>
</evidence>
<comment type="caution">
    <text evidence="6">Lacks conserved residue(s) required for the propagation of feature annotation.</text>
</comment>
<keyword evidence="3 6" id="KW-0808">Transferase</keyword>
<dbReference type="GO" id="GO:0002130">
    <property type="term" value="P:wobble position ribose methylation"/>
    <property type="evidence" value="ECO:0007669"/>
    <property type="project" value="TreeGrafter"/>
</dbReference>
<evidence type="ECO:0000256" key="2">
    <source>
        <dbReference type="ARBA" id="ARBA00022603"/>
    </source>
</evidence>
<reference evidence="9 10" key="1">
    <citation type="submission" date="2023-10" db="EMBL/GenBank/DDBJ databases">
        <title>Complete genome sequence of a Sphingomonadaceae bacterium.</title>
        <authorList>
            <person name="Yan C."/>
        </authorList>
    </citation>
    <scope>NUCLEOTIDE SEQUENCE [LARGE SCALE GENOMIC DNA]</scope>
    <source>
        <strain evidence="9 10">SCSIO 66989</strain>
    </source>
</reference>
<comment type="catalytic activity">
    <reaction evidence="6">
        <text>5-carboxymethylaminomethyluridine(34) in tRNA(Leu) + S-adenosyl-L-methionine = 5-carboxymethylaminomethyl-2'-O-methyluridine(34) in tRNA(Leu) + S-adenosyl-L-homocysteine + H(+)</text>
        <dbReference type="Rhea" id="RHEA:43088"/>
        <dbReference type="Rhea" id="RHEA-COMP:10333"/>
        <dbReference type="Rhea" id="RHEA-COMP:10334"/>
        <dbReference type="ChEBI" id="CHEBI:15378"/>
        <dbReference type="ChEBI" id="CHEBI:57856"/>
        <dbReference type="ChEBI" id="CHEBI:59789"/>
        <dbReference type="ChEBI" id="CHEBI:74508"/>
        <dbReference type="ChEBI" id="CHEBI:74511"/>
        <dbReference type="EC" id="2.1.1.207"/>
    </reaction>
</comment>
<evidence type="ECO:0000256" key="1">
    <source>
        <dbReference type="ARBA" id="ARBA00022490"/>
    </source>
</evidence>